<gene>
    <name evidence="1" type="ORF">METZ01_LOCUS483004</name>
</gene>
<proteinExistence type="predicted"/>
<feature type="non-terminal residue" evidence="1">
    <location>
        <position position="1"/>
    </location>
</feature>
<dbReference type="EMBL" id="UINC01207867">
    <property type="protein sequence ID" value="SVE30150.1"/>
    <property type="molecule type" value="Genomic_DNA"/>
</dbReference>
<accession>A0A383CDH2</accession>
<organism evidence="1">
    <name type="scientific">marine metagenome</name>
    <dbReference type="NCBI Taxonomy" id="408172"/>
    <lineage>
        <taxon>unclassified sequences</taxon>
        <taxon>metagenomes</taxon>
        <taxon>ecological metagenomes</taxon>
    </lineage>
</organism>
<protein>
    <submittedName>
        <fullName evidence="1">Uncharacterized protein</fullName>
    </submittedName>
</protein>
<evidence type="ECO:0000313" key="1">
    <source>
        <dbReference type="EMBL" id="SVE30150.1"/>
    </source>
</evidence>
<dbReference type="AlphaFoldDB" id="A0A383CDH2"/>
<name>A0A383CDH2_9ZZZZ</name>
<sequence>RTSLQRDLDVVRRTLSLLETKIRRGAKPAKEK</sequence>
<reference evidence="1" key="1">
    <citation type="submission" date="2018-05" db="EMBL/GenBank/DDBJ databases">
        <authorList>
            <person name="Lanie J.A."/>
            <person name="Ng W.-L."/>
            <person name="Kazmierczak K.M."/>
            <person name="Andrzejewski T.M."/>
            <person name="Davidsen T.M."/>
            <person name="Wayne K.J."/>
            <person name="Tettelin H."/>
            <person name="Glass J.I."/>
            <person name="Rusch D."/>
            <person name="Podicherti R."/>
            <person name="Tsui H.-C.T."/>
            <person name="Winkler M.E."/>
        </authorList>
    </citation>
    <scope>NUCLEOTIDE SEQUENCE</scope>
</reference>